<keyword evidence="2" id="KW-0732">Signal</keyword>
<evidence type="ECO:0000256" key="2">
    <source>
        <dbReference type="SAM" id="SignalP"/>
    </source>
</evidence>
<proteinExistence type="inferred from homology"/>
<comment type="caution">
    <text evidence="3">The sequence shown here is derived from an EMBL/GenBank/DDBJ whole genome shotgun (WGS) entry which is preliminary data.</text>
</comment>
<name>A0A9X0D5R0_9CNID</name>
<comment type="similarity">
    <text evidence="1">Belongs to the pectinacetylesterase family. Notum subfamily.</text>
</comment>
<dbReference type="Pfam" id="PF03283">
    <property type="entry name" value="PAE"/>
    <property type="match status" value="1"/>
</dbReference>
<evidence type="ECO:0000313" key="3">
    <source>
        <dbReference type="EMBL" id="KAJ7385859.1"/>
    </source>
</evidence>
<protein>
    <recommendedName>
        <fullName evidence="5">Pectin acetylesterase</fullName>
    </recommendedName>
</protein>
<dbReference type="EMBL" id="MU825879">
    <property type="protein sequence ID" value="KAJ7385859.1"/>
    <property type="molecule type" value="Genomic_DNA"/>
</dbReference>
<gene>
    <name evidence="3" type="ORF">OS493_013895</name>
</gene>
<evidence type="ECO:0000256" key="1">
    <source>
        <dbReference type="ARBA" id="ARBA00010213"/>
    </source>
</evidence>
<dbReference type="InterPro" id="IPR004963">
    <property type="entry name" value="PAE/NOTUM"/>
</dbReference>
<dbReference type="Proteomes" id="UP001163046">
    <property type="component" value="Unassembled WGS sequence"/>
</dbReference>
<dbReference type="GO" id="GO:0016787">
    <property type="term" value="F:hydrolase activity"/>
    <property type="evidence" value="ECO:0007669"/>
    <property type="project" value="InterPro"/>
</dbReference>
<feature type="signal peptide" evidence="2">
    <location>
        <begin position="1"/>
        <end position="21"/>
    </location>
</feature>
<dbReference type="AlphaFoldDB" id="A0A9X0D5R0"/>
<keyword evidence="4" id="KW-1185">Reference proteome</keyword>
<feature type="chain" id="PRO_5040930262" description="Pectin acetylesterase" evidence="2">
    <location>
        <begin position="22"/>
        <end position="418"/>
    </location>
</feature>
<organism evidence="3 4">
    <name type="scientific">Desmophyllum pertusum</name>
    <dbReference type="NCBI Taxonomy" id="174260"/>
    <lineage>
        <taxon>Eukaryota</taxon>
        <taxon>Metazoa</taxon>
        <taxon>Cnidaria</taxon>
        <taxon>Anthozoa</taxon>
        <taxon>Hexacorallia</taxon>
        <taxon>Scleractinia</taxon>
        <taxon>Caryophylliina</taxon>
        <taxon>Caryophylliidae</taxon>
        <taxon>Desmophyllum</taxon>
    </lineage>
</organism>
<accession>A0A9X0D5R0</accession>
<sequence length="418" mass="47040">MFRVFTVIVYVSFLSLVPVDSVIDLKESLEELTTQYTHLARLAKACYHATGPHVFEMKLHKLADRNVTCNDGTAAGYYLRKAHGSKRWVVYLEGGGFCNSAASCEYRYSTMKELMSSDKWGNVQYKTGTGILSRNPRENPTWWNANHVFIPYCSSDAWSGNAFSWQTGERFSFLGTKILERVFEELMFKGLYHAKHLLLAGSSAGGIGVILNLDRLARRLQMAALKVQVRGLADSGWYIDLTDCTAGGKQNCLPAQPQNAAMILQGMSYWRGVVPDDCARRNPKKKWRCYFGEHVYRTDSKSPKHTPLFVFQWLYDIEQLKLFGISVLNPNDKQSALFLGMKVKDSLNHTKALRCAVFAPSCVSHTILMRDDWLKTVVGGKNLNQALDDWYQSSGQGSASCKSLIETAMPQNCESNLD</sequence>
<evidence type="ECO:0008006" key="5">
    <source>
        <dbReference type="Google" id="ProtNLM"/>
    </source>
</evidence>
<dbReference type="PANTHER" id="PTHR21562:SF122">
    <property type="entry name" value="PALMITOLEOYL-PROTEIN CARBOXYLESTERASE NOTUM"/>
    <property type="match status" value="1"/>
</dbReference>
<evidence type="ECO:0000313" key="4">
    <source>
        <dbReference type="Proteomes" id="UP001163046"/>
    </source>
</evidence>
<dbReference type="OrthoDB" id="2015280at2759"/>
<dbReference type="PANTHER" id="PTHR21562">
    <property type="entry name" value="NOTUM-RELATED"/>
    <property type="match status" value="1"/>
</dbReference>
<reference evidence="3" key="1">
    <citation type="submission" date="2023-01" db="EMBL/GenBank/DDBJ databases">
        <title>Genome assembly of the deep-sea coral Lophelia pertusa.</title>
        <authorList>
            <person name="Herrera S."/>
            <person name="Cordes E."/>
        </authorList>
    </citation>
    <scope>NUCLEOTIDE SEQUENCE</scope>
    <source>
        <strain evidence="3">USNM1676648</strain>
        <tissue evidence="3">Polyp</tissue>
    </source>
</reference>